<protein>
    <submittedName>
        <fullName evidence="3">Methyltransferase type 11</fullName>
    </submittedName>
</protein>
<dbReference type="CDD" id="cd02440">
    <property type="entry name" value="AdoMet_MTases"/>
    <property type="match status" value="1"/>
</dbReference>
<dbReference type="PANTHER" id="PTHR44068">
    <property type="entry name" value="ZGC:194242"/>
    <property type="match status" value="1"/>
</dbReference>
<dbReference type="STRING" id="29542.A6070_01145"/>
<dbReference type="PANTHER" id="PTHR44068:SF1">
    <property type="entry name" value="HYPOTHETICAL LOC100005854"/>
    <property type="match status" value="1"/>
</dbReference>
<dbReference type="RefSeq" id="WP_072288075.1">
    <property type="nucleotide sequence ID" value="NZ_CP015455.1"/>
</dbReference>
<sequence length="228" mass="25365">MTKKKQDSLAFYRYDDNHPFASMYPLLARQIVEDLGISRGRCLDIGTGGAPLLIELGKITNCELSGLDINPEALALAAQNARSHGLPEGRCTFLEGDVHAMPLPDDYARLVVSRGSIPFWDDYVVAFREIYRVLQPGGLSFVGGGFSRFQSLEEANRMRPDWARKDNPDKRARWLRREFLAEALAPLAQADWRIIEDGYGTWVVMSKPALTSISAGDSKGVPHAMPEL</sequence>
<reference evidence="3 4" key="1">
    <citation type="journal article" date="2017" name="Genome Announc.">
        <title>Complete Genome Sequences of Two Acetylene-Fermenting Pelobacter acetylenicus Strains.</title>
        <authorList>
            <person name="Sutton J.M."/>
            <person name="Baesman S.M."/>
            <person name="Fierst J.L."/>
            <person name="Poret-Peterson A.T."/>
            <person name="Oremland R.S."/>
            <person name="Dunlap D.S."/>
            <person name="Akob D.M."/>
        </authorList>
    </citation>
    <scope>NUCLEOTIDE SEQUENCE [LARGE SCALE GENOMIC DNA]</scope>
    <source>
        <strain evidence="3 4">DSM 3247</strain>
    </source>
</reference>
<keyword evidence="4" id="KW-1185">Reference proteome</keyword>
<dbReference type="InterPro" id="IPR050447">
    <property type="entry name" value="Erg6_SMT_methyltransf"/>
</dbReference>
<proteinExistence type="predicted"/>
<dbReference type="KEGG" id="pace:A6070_01145"/>
<dbReference type="SUPFAM" id="SSF53335">
    <property type="entry name" value="S-adenosyl-L-methionine-dependent methyltransferases"/>
    <property type="match status" value="1"/>
</dbReference>
<dbReference type="InterPro" id="IPR029063">
    <property type="entry name" value="SAM-dependent_MTases_sf"/>
</dbReference>
<dbReference type="Proteomes" id="UP000182264">
    <property type="component" value="Chromosome"/>
</dbReference>
<evidence type="ECO:0000313" key="4">
    <source>
        <dbReference type="Proteomes" id="UP000182264"/>
    </source>
</evidence>
<accession>A0A1L3GK39</accession>
<keyword evidence="3" id="KW-0489">Methyltransferase</keyword>
<feature type="domain" description="Methyltransferase type 11" evidence="2">
    <location>
        <begin position="43"/>
        <end position="141"/>
    </location>
</feature>
<gene>
    <name evidence="3" type="ORF">A7E75_07185</name>
</gene>
<organism evidence="3 4">
    <name type="scientific">Syntrophotalea acetylenica</name>
    <name type="common">Pelobacter acetylenicus</name>
    <dbReference type="NCBI Taxonomy" id="29542"/>
    <lineage>
        <taxon>Bacteria</taxon>
        <taxon>Pseudomonadati</taxon>
        <taxon>Thermodesulfobacteriota</taxon>
        <taxon>Desulfuromonadia</taxon>
        <taxon>Desulfuromonadales</taxon>
        <taxon>Syntrophotaleaceae</taxon>
        <taxon>Syntrophotalea</taxon>
    </lineage>
</organism>
<dbReference type="AlphaFoldDB" id="A0A1L3GK39"/>
<dbReference type="GO" id="GO:0032259">
    <property type="term" value="P:methylation"/>
    <property type="evidence" value="ECO:0007669"/>
    <property type="project" value="UniProtKB-KW"/>
</dbReference>
<evidence type="ECO:0000256" key="1">
    <source>
        <dbReference type="ARBA" id="ARBA00022679"/>
    </source>
</evidence>
<dbReference type="Gene3D" id="3.40.50.150">
    <property type="entry name" value="Vaccinia Virus protein VP39"/>
    <property type="match status" value="1"/>
</dbReference>
<dbReference type="GO" id="GO:0016126">
    <property type="term" value="P:sterol biosynthetic process"/>
    <property type="evidence" value="ECO:0007669"/>
    <property type="project" value="TreeGrafter"/>
</dbReference>
<evidence type="ECO:0000259" key="2">
    <source>
        <dbReference type="Pfam" id="PF08241"/>
    </source>
</evidence>
<dbReference type="EMBL" id="CP015518">
    <property type="protein sequence ID" value="APG26245.1"/>
    <property type="molecule type" value="Genomic_DNA"/>
</dbReference>
<dbReference type="InterPro" id="IPR013216">
    <property type="entry name" value="Methyltransf_11"/>
</dbReference>
<dbReference type="GO" id="GO:0003838">
    <property type="term" value="F:sterol 24-C-methyltransferase activity"/>
    <property type="evidence" value="ECO:0007669"/>
    <property type="project" value="TreeGrafter"/>
</dbReference>
<evidence type="ECO:0000313" key="3">
    <source>
        <dbReference type="EMBL" id="APG26245.1"/>
    </source>
</evidence>
<name>A0A1L3GK39_SYNAC</name>
<keyword evidence="1 3" id="KW-0808">Transferase</keyword>
<dbReference type="OrthoDB" id="9772751at2"/>
<dbReference type="Pfam" id="PF08241">
    <property type="entry name" value="Methyltransf_11"/>
    <property type="match status" value="1"/>
</dbReference>